<evidence type="ECO:0000259" key="2">
    <source>
        <dbReference type="PROSITE" id="PS51736"/>
    </source>
</evidence>
<keyword evidence="1" id="KW-0175">Coiled coil</keyword>
<feature type="domain" description="Resolvase/invertase-type recombinase catalytic" evidence="2">
    <location>
        <begin position="2"/>
        <end position="150"/>
    </location>
</feature>
<dbReference type="Pfam" id="PF07508">
    <property type="entry name" value="Recombinase"/>
    <property type="match status" value="1"/>
</dbReference>
<dbReference type="InterPro" id="IPR038109">
    <property type="entry name" value="DNA_bind_recomb_sf"/>
</dbReference>
<dbReference type="InterPro" id="IPR036162">
    <property type="entry name" value="Resolvase-like_N_sf"/>
</dbReference>
<feature type="coiled-coil region" evidence="1">
    <location>
        <begin position="385"/>
        <end position="483"/>
    </location>
</feature>
<dbReference type="EMBL" id="JACRTK010000002">
    <property type="protein sequence ID" value="MBC8590656.1"/>
    <property type="molecule type" value="Genomic_DNA"/>
</dbReference>
<dbReference type="Pfam" id="PF00239">
    <property type="entry name" value="Resolvase"/>
    <property type="match status" value="1"/>
</dbReference>
<dbReference type="InterPro" id="IPR050639">
    <property type="entry name" value="SSR_resolvase"/>
</dbReference>
<dbReference type="Pfam" id="PF13408">
    <property type="entry name" value="Zn_ribbon_recom"/>
    <property type="match status" value="1"/>
</dbReference>
<dbReference type="Gene3D" id="3.40.50.1390">
    <property type="entry name" value="Resolvase, N-terminal catalytic domain"/>
    <property type="match status" value="1"/>
</dbReference>
<evidence type="ECO:0000313" key="4">
    <source>
        <dbReference type="EMBL" id="MBC8590656.1"/>
    </source>
</evidence>
<organism evidence="4 5">
    <name type="scientific">Wansuia hejianensis</name>
    <dbReference type="NCBI Taxonomy" id="2763667"/>
    <lineage>
        <taxon>Bacteria</taxon>
        <taxon>Bacillati</taxon>
        <taxon>Bacillota</taxon>
        <taxon>Clostridia</taxon>
        <taxon>Lachnospirales</taxon>
        <taxon>Lachnospiraceae</taxon>
        <taxon>Wansuia</taxon>
    </lineage>
</organism>
<proteinExistence type="predicted"/>
<dbReference type="InterPro" id="IPR025827">
    <property type="entry name" value="Zn_ribbon_recom_dom"/>
</dbReference>
<dbReference type="InterPro" id="IPR011109">
    <property type="entry name" value="DNA_bind_recombinase_dom"/>
</dbReference>
<sequence length="549" mass="63137">MKIAIYSRKSKFTGKGDSIENQIEMCKDYAFKHFDSTDEDIIIYEDEGFSGGNINRPKFLKMMEDAKNKKFDVLICYRLDRVSRDVADFSTTIEELNNYNIAFVSIKEQFDTSTPMGRAMMYIASVFSQLERETIAERIKDNMLQLATTGRWLGGIPPIGFESERVTYLDAEYKERSLVVLNPIKEEMKFIEFIYDKYLELGSIHQVRKYLMQNDYRTKNDKYYSSRVVSDILRNPAYVQANKNVVEYLESKGISVAGKDRINTKKAILIYNKTNNKSIKNDYNEWIAAIAKHDGVISADKWLTVQNQLDKNSKEIPRTGTSEVALLSGIIKCAECKSAMNVMYGRKRKDGTAPHYYTCNLKTISTKDKCNNKNVNGTDIEYTVINKILELAKNKNMLLKELEGQKKNDNTDSDVSLLIDLKNKKYKLLEEINNLVSEVSKSAIASKYILPQIEEKDKEVSDLEKKISELENKADKINKKTQNFDLVINNIINFAELVDTLDNKQKKYFIQTIVENVYWDGKKELVGIKIFTRDTEVSKFHSTSSGSCN</sequence>
<dbReference type="PROSITE" id="PS51737">
    <property type="entry name" value="RECOMBINASE_DNA_BIND"/>
    <property type="match status" value="1"/>
</dbReference>
<dbReference type="SUPFAM" id="SSF53041">
    <property type="entry name" value="Resolvase-like"/>
    <property type="match status" value="1"/>
</dbReference>
<dbReference type="GO" id="GO:0003677">
    <property type="term" value="F:DNA binding"/>
    <property type="evidence" value="ECO:0007669"/>
    <property type="project" value="InterPro"/>
</dbReference>
<dbReference type="PANTHER" id="PTHR30461">
    <property type="entry name" value="DNA-INVERTASE FROM LAMBDOID PROPHAGE"/>
    <property type="match status" value="1"/>
</dbReference>
<name>A0A926IMI5_9FIRM</name>
<comment type="caution">
    <text evidence="4">The sequence shown here is derived from an EMBL/GenBank/DDBJ whole genome shotgun (WGS) entry which is preliminary data.</text>
</comment>
<dbReference type="RefSeq" id="WP_249323493.1">
    <property type="nucleotide sequence ID" value="NZ_JACRTK010000002.1"/>
</dbReference>
<dbReference type="AlphaFoldDB" id="A0A926IMI5"/>
<dbReference type="Proteomes" id="UP000601522">
    <property type="component" value="Unassembled WGS sequence"/>
</dbReference>
<dbReference type="PANTHER" id="PTHR30461:SF23">
    <property type="entry name" value="DNA RECOMBINASE-RELATED"/>
    <property type="match status" value="1"/>
</dbReference>
<protein>
    <submittedName>
        <fullName evidence="4">Recombinase family protein</fullName>
    </submittedName>
</protein>
<evidence type="ECO:0000256" key="1">
    <source>
        <dbReference type="SAM" id="Coils"/>
    </source>
</evidence>
<evidence type="ECO:0000313" key="5">
    <source>
        <dbReference type="Proteomes" id="UP000601522"/>
    </source>
</evidence>
<keyword evidence="5" id="KW-1185">Reference proteome</keyword>
<gene>
    <name evidence="4" type="ORF">H8689_05860</name>
</gene>
<dbReference type="Gene3D" id="3.90.1750.20">
    <property type="entry name" value="Putative Large Serine Recombinase, Chain B, Domain 2"/>
    <property type="match status" value="1"/>
</dbReference>
<dbReference type="GO" id="GO:0000150">
    <property type="term" value="F:DNA strand exchange activity"/>
    <property type="evidence" value="ECO:0007669"/>
    <property type="project" value="InterPro"/>
</dbReference>
<dbReference type="SMART" id="SM00857">
    <property type="entry name" value="Resolvase"/>
    <property type="match status" value="1"/>
</dbReference>
<evidence type="ECO:0000259" key="3">
    <source>
        <dbReference type="PROSITE" id="PS51737"/>
    </source>
</evidence>
<reference evidence="4 5" key="1">
    <citation type="submission" date="2020-08" db="EMBL/GenBank/DDBJ databases">
        <title>Genome public.</title>
        <authorList>
            <person name="Liu C."/>
            <person name="Sun Q."/>
        </authorList>
    </citation>
    <scope>NUCLEOTIDE SEQUENCE [LARGE SCALE GENOMIC DNA]</scope>
    <source>
        <strain evidence="4 5">NSJ-26</strain>
    </source>
</reference>
<dbReference type="InterPro" id="IPR006119">
    <property type="entry name" value="Resolv_N"/>
</dbReference>
<dbReference type="PROSITE" id="PS51736">
    <property type="entry name" value="RECOMBINASES_3"/>
    <property type="match status" value="1"/>
</dbReference>
<feature type="domain" description="Recombinase" evidence="3">
    <location>
        <begin position="158"/>
        <end position="315"/>
    </location>
</feature>
<dbReference type="CDD" id="cd03768">
    <property type="entry name" value="SR_ResInv"/>
    <property type="match status" value="1"/>
</dbReference>
<accession>A0A926IMI5</accession>